<proteinExistence type="predicted"/>
<protein>
    <submittedName>
        <fullName evidence="1">Uncharacterized protein</fullName>
    </submittedName>
</protein>
<organism evidence="1 2">
    <name type="scientific">Elysia chlorotica</name>
    <name type="common">Eastern emerald elysia</name>
    <name type="synonym">Sea slug</name>
    <dbReference type="NCBI Taxonomy" id="188477"/>
    <lineage>
        <taxon>Eukaryota</taxon>
        <taxon>Metazoa</taxon>
        <taxon>Spiralia</taxon>
        <taxon>Lophotrochozoa</taxon>
        <taxon>Mollusca</taxon>
        <taxon>Gastropoda</taxon>
        <taxon>Heterobranchia</taxon>
        <taxon>Euthyneura</taxon>
        <taxon>Panpulmonata</taxon>
        <taxon>Sacoglossa</taxon>
        <taxon>Placobranchoidea</taxon>
        <taxon>Plakobranchidae</taxon>
        <taxon>Elysia</taxon>
    </lineage>
</organism>
<sequence>MTMASDKTDPAYVKSEVMPVLPEDVQSGKAGPAPPSYEEVMGQYETSVQAEQSEQTCLAYIDIMPRLVKAGNMAAKVMPEFQPFTEIVRAANAWLAGNPGLTVWKCETVERKVLEDQGQGGPRVDLDTMNARESAWGCNCYVFGLRLWLTQQQKLVPVQIGLVNVTPRSKEVQYSSYHRAGFIGLRHYMSNRRIHTLRTYEGLRQTLAEFNTLVQGKPLPGTILNVETATLKFAEGLARTSVQEVAEMSSWHELSGMTGRRRTQVLRVFYVRGPPSSPRLDMAEFLPTRTGQGGLGRPVTFAALTDAERQVDEWLSGQRGIRLLNVETREAKFSSFFNIGGQIDIDTDSTDDFDIPAYESSRLRFLRVFYTSAVSETTSYDNVALISRIFPPARCKGENRYETMMQTMVRIDAWLRVTGLPMFSVETVQFLDEGPSSFKKSHYKLRGFVGKFWVTAIKVYFALPPAVTVPEYLPAGGNRGSSSCGIL</sequence>
<dbReference type="AlphaFoldDB" id="A0A3S0Z7B9"/>
<gene>
    <name evidence="1" type="ORF">EGW08_021226</name>
</gene>
<evidence type="ECO:0000313" key="1">
    <source>
        <dbReference type="EMBL" id="RUS71014.1"/>
    </source>
</evidence>
<comment type="caution">
    <text evidence="1">The sequence shown here is derived from an EMBL/GenBank/DDBJ whole genome shotgun (WGS) entry which is preliminary data.</text>
</comment>
<name>A0A3S0Z7B9_ELYCH</name>
<dbReference type="Proteomes" id="UP000271974">
    <property type="component" value="Unassembled WGS sequence"/>
</dbReference>
<dbReference type="STRING" id="188477.A0A3S0Z7B9"/>
<dbReference type="OrthoDB" id="9992480at2759"/>
<dbReference type="EMBL" id="RQTK01001287">
    <property type="protein sequence ID" value="RUS71014.1"/>
    <property type="molecule type" value="Genomic_DNA"/>
</dbReference>
<keyword evidence="2" id="KW-1185">Reference proteome</keyword>
<evidence type="ECO:0000313" key="2">
    <source>
        <dbReference type="Proteomes" id="UP000271974"/>
    </source>
</evidence>
<accession>A0A3S0Z7B9</accession>
<reference evidence="1 2" key="1">
    <citation type="submission" date="2019-01" db="EMBL/GenBank/DDBJ databases">
        <title>A draft genome assembly of the solar-powered sea slug Elysia chlorotica.</title>
        <authorList>
            <person name="Cai H."/>
            <person name="Li Q."/>
            <person name="Fang X."/>
            <person name="Li J."/>
            <person name="Curtis N.E."/>
            <person name="Altenburger A."/>
            <person name="Shibata T."/>
            <person name="Feng M."/>
            <person name="Maeda T."/>
            <person name="Schwartz J.A."/>
            <person name="Shigenobu S."/>
            <person name="Lundholm N."/>
            <person name="Nishiyama T."/>
            <person name="Yang H."/>
            <person name="Hasebe M."/>
            <person name="Li S."/>
            <person name="Pierce S.K."/>
            <person name="Wang J."/>
        </authorList>
    </citation>
    <scope>NUCLEOTIDE SEQUENCE [LARGE SCALE GENOMIC DNA]</scope>
    <source>
        <strain evidence="1">EC2010</strain>
        <tissue evidence="1">Whole organism of an adult</tissue>
    </source>
</reference>